<comment type="caution">
    <text evidence="1">The sequence shown here is derived from an EMBL/GenBank/DDBJ whole genome shotgun (WGS) entry which is preliminary data.</text>
</comment>
<dbReference type="InterPro" id="IPR002698">
    <property type="entry name" value="FTHF_cligase"/>
</dbReference>
<sequence>MNDKNMLLYLFFKMRSVLLKSGKFQSLSDKIAERIKESYFFNQHKIICVYNHYDSVVLNNILQDSSSYFKNTFVFPKLEGKNVSFYHVPDPKCLVFDEFGIKDVISGCFKIDISEIDVILVPGTAFDYDGNRLNTYNNERLYNSFLSKTNALKLGVCFDCQIYRRSLPESKQKIDCFITEEGVYTTVDI</sequence>
<name>A0A0F9J8Y6_9ZZZZ</name>
<dbReference type="SUPFAM" id="SSF100950">
    <property type="entry name" value="NagB/RpiA/CoA transferase-like"/>
    <property type="match status" value="1"/>
</dbReference>
<evidence type="ECO:0008006" key="2">
    <source>
        <dbReference type="Google" id="ProtNLM"/>
    </source>
</evidence>
<dbReference type="Pfam" id="PF01812">
    <property type="entry name" value="5-FTHF_cyc-lig"/>
    <property type="match status" value="1"/>
</dbReference>
<accession>A0A0F9J8Y6</accession>
<evidence type="ECO:0000313" key="1">
    <source>
        <dbReference type="EMBL" id="KKM66239.1"/>
    </source>
</evidence>
<proteinExistence type="predicted"/>
<dbReference type="InterPro" id="IPR037171">
    <property type="entry name" value="NagB/RpiA_transferase-like"/>
</dbReference>
<protein>
    <recommendedName>
        <fullName evidence="2">5-formyltetrahydrofolate cyclo-ligase</fullName>
    </recommendedName>
</protein>
<dbReference type="EMBL" id="LAZR01010572">
    <property type="protein sequence ID" value="KKM66239.1"/>
    <property type="molecule type" value="Genomic_DNA"/>
</dbReference>
<dbReference type="InterPro" id="IPR024185">
    <property type="entry name" value="FTHF_cligase-like_sf"/>
</dbReference>
<organism evidence="1">
    <name type="scientific">marine sediment metagenome</name>
    <dbReference type="NCBI Taxonomy" id="412755"/>
    <lineage>
        <taxon>unclassified sequences</taxon>
        <taxon>metagenomes</taxon>
        <taxon>ecological metagenomes</taxon>
    </lineage>
</organism>
<dbReference type="AlphaFoldDB" id="A0A0F9J8Y6"/>
<gene>
    <name evidence="1" type="ORF">LCGC14_1483210</name>
</gene>
<dbReference type="Gene3D" id="3.40.50.10420">
    <property type="entry name" value="NagB/RpiA/CoA transferase-like"/>
    <property type="match status" value="1"/>
</dbReference>
<reference evidence="1" key="1">
    <citation type="journal article" date="2015" name="Nature">
        <title>Complex archaea that bridge the gap between prokaryotes and eukaryotes.</title>
        <authorList>
            <person name="Spang A."/>
            <person name="Saw J.H."/>
            <person name="Jorgensen S.L."/>
            <person name="Zaremba-Niedzwiedzka K."/>
            <person name="Martijn J."/>
            <person name="Lind A.E."/>
            <person name="van Eijk R."/>
            <person name="Schleper C."/>
            <person name="Guy L."/>
            <person name="Ettema T.J."/>
        </authorList>
    </citation>
    <scope>NUCLEOTIDE SEQUENCE</scope>
</reference>